<gene>
    <name evidence="1" type="ORF">SCLCIDRAFT_41634</name>
</gene>
<sequence>MVIPAMDYIDKVFTTGMLNHQCFDPAIRTTVRLTKNNLDKYYSLTDASKVYCIVMVLHPRYKLDYFKQANWQVDWINTAHELVRATYNSSYALCCVPETETTPDSNAREGRSTNIFDNLPTLTKFKPIHECDELDSYLLTGVEDIAPGDGLKWW</sequence>
<dbReference type="Proteomes" id="UP000053989">
    <property type="component" value="Unassembled WGS sequence"/>
</dbReference>
<feature type="non-terminal residue" evidence="1">
    <location>
        <position position="154"/>
    </location>
</feature>
<dbReference type="HOGENOM" id="CLU_009123_4_3_1"/>
<dbReference type="AlphaFoldDB" id="A0A0C3D3Z0"/>
<protein>
    <submittedName>
        <fullName evidence="1">Uncharacterized protein</fullName>
    </submittedName>
</protein>
<evidence type="ECO:0000313" key="1">
    <source>
        <dbReference type="EMBL" id="KIM55510.1"/>
    </source>
</evidence>
<dbReference type="EMBL" id="KN822133">
    <property type="protein sequence ID" value="KIM55510.1"/>
    <property type="molecule type" value="Genomic_DNA"/>
</dbReference>
<organism evidence="1 2">
    <name type="scientific">Scleroderma citrinum Foug A</name>
    <dbReference type="NCBI Taxonomy" id="1036808"/>
    <lineage>
        <taxon>Eukaryota</taxon>
        <taxon>Fungi</taxon>
        <taxon>Dikarya</taxon>
        <taxon>Basidiomycota</taxon>
        <taxon>Agaricomycotina</taxon>
        <taxon>Agaricomycetes</taxon>
        <taxon>Agaricomycetidae</taxon>
        <taxon>Boletales</taxon>
        <taxon>Sclerodermatineae</taxon>
        <taxon>Sclerodermataceae</taxon>
        <taxon>Scleroderma</taxon>
    </lineage>
</organism>
<reference evidence="2" key="2">
    <citation type="submission" date="2015-01" db="EMBL/GenBank/DDBJ databases">
        <title>Evolutionary Origins and Diversification of the Mycorrhizal Mutualists.</title>
        <authorList>
            <consortium name="DOE Joint Genome Institute"/>
            <consortium name="Mycorrhizal Genomics Consortium"/>
            <person name="Kohler A."/>
            <person name="Kuo A."/>
            <person name="Nagy L.G."/>
            <person name="Floudas D."/>
            <person name="Copeland A."/>
            <person name="Barry K.W."/>
            <person name="Cichocki N."/>
            <person name="Veneault-Fourrey C."/>
            <person name="LaButti K."/>
            <person name="Lindquist E.A."/>
            <person name="Lipzen A."/>
            <person name="Lundell T."/>
            <person name="Morin E."/>
            <person name="Murat C."/>
            <person name="Riley R."/>
            <person name="Ohm R."/>
            <person name="Sun H."/>
            <person name="Tunlid A."/>
            <person name="Henrissat B."/>
            <person name="Grigoriev I.V."/>
            <person name="Hibbett D.S."/>
            <person name="Martin F."/>
        </authorList>
    </citation>
    <scope>NUCLEOTIDE SEQUENCE [LARGE SCALE GENOMIC DNA]</scope>
    <source>
        <strain evidence="2">Foug A</strain>
    </source>
</reference>
<dbReference type="OrthoDB" id="3359487at2759"/>
<name>A0A0C3D3Z0_9AGAM</name>
<dbReference type="InterPro" id="IPR012337">
    <property type="entry name" value="RNaseH-like_sf"/>
</dbReference>
<proteinExistence type="predicted"/>
<reference evidence="1 2" key="1">
    <citation type="submission" date="2014-04" db="EMBL/GenBank/DDBJ databases">
        <authorList>
            <consortium name="DOE Joint Genome Institute"/>
            <person name="Kuo A."/>
            <person name="Kohler A."/>
            <person name="Nagy L.G."/>
            <person name="Floudas D."/>
            <person name="Copeland A."/>
            <person name="Barry K.W."/>
            <person name="Cichocki N."/>
            <person name="Veneault-Fourrey C."/>
            <person name="LaButti K."/>
            <person name="Lindquist E.A."/>
            <person name="Lipzen A."/>
            <person name="Lundell T."/>
            <person name="Morin E."/>
            <person name="Murat C."/>
            <person name="Sun H."/>
            <person name="Tunlid A."/>
            <person name="Henrissat B."/>
            <person name="Grigoriev I.V."/>
            <person name="Hibbett D.S."/>
            <person name="Martin F."/>
            <person name="Nordberg H.P."/>
            <person name="Cantor M.N."/>
            <person name="Hua S.X."/>
        </authorList>
    </citation>
    <scope>NUCLEOTIDE SEQUENCE [LARGE SCALE GENOMIC DNA]</scope>
    <source>
        <strain evidence="1 2">Foug A</strain>
    </source>
</reference>
<dbReference type="InParanoid" id="A0A0C3D3Z0"/>
<dbReference type="SUPFAM" id="SSF53098">
    <property type="entry name" value="Ribonuclease H-like"/>
    <property type="match status" value="1"/>
</dbReference>
<evidence type="ECO:0000313" key="2">
    <source>
        <dbReference type="Proteomes" id="UP000053989"/>
    </source>
</evidence>
<keyword evidence="2" id="KW-1185">Reference proteome</keyword>
<accession>A0A0C3D3Z0</accession>